<comment type="caution">
    <text evidence="1">The sequence shown here is derived from an EMBL/GenBank/DDBJ whole genome shotgun (WGS) entry which is preliminary data.</text>
</comment>
<sequence>MKLKLKANALKTLNSDQQRLPNQLTRQIAADKYPVTISTGGIDACLWLTC</sequence>
<dbReference type="PATRIC" id="fig|1365253.3.peg.2449"/>
<gene>
    <name evidence="1" type="ORF">N482_10080</name>
</gene>
<organism evidence="1 2">
    <name type="scientific">Pseudoalteromonas luteoviolacea NCIMB 1942</name>
    <dbReference type="NCBI Taxonomy" id="1365253"/>
    <lineage>
        <taxon>Bacteria</taxon>
        <taxon>Pseudomonadati</taxon>
        <taxon>Pseudomonadota</taxon>
        <taxon>Gammaproteobacteria</taxon>
        <taxon>Alteromonadales</taxon>
        <taxon>Pseudoalteromonadaceae</taxon>
        <taxon>Pseudoalteromonas</taxon>
    </lineage>
</organism>
<dbReference type="RefSeq" id="WP_155730568.1">
    <property type="nucleotide sequence ID" value="NZ_AUXT01000157.1"/>
</dbReference>
<reference evidence="1 2" key="1">
    <citation type="submission" date="2013-07" db="EMBL/GenBank/DDBJ databases">
        <title>Comparative Genomic and Metabolomic Analysis of Twelve Strains of Pseudoalteromonas luteoviolacea.</title>
        <authorList>
            <person name="Vynne N.G."/>
            <person name="Mansson M."/>
            <person name="Gram L."/>
        </authorList>
    </citation>
    <scope>NUCLEOTIDE SEQUENCE [LARGE SCALE GENOMIC DNA]</scope>
    <source>
        <strain evidence="1 2">NCIMB 1942</strain>
    </source>
</reference>
<dbReference type="OrthoDB" id="9922235at2"/>
<accession>A0A167C593</accession>
<evidence type="ECO:0000313" key="2">
    <source>
        <dbReference type="Proteomes" id="UP000076587"/>
    </source>
</evidence>
<dbReference type="AlphaFoldDB" id="A0A167C593"/>
<evidence type="ECO:0000313" key="1">
    <source>
        <dbReference type="EMBL" id="KZN47254.1"/>
    </source>
</evidence>
<proteinExistence type="predicted"/>
<dbReference type="EMBL" id="AUXT01000157">
    <property type="protein sequence ID" value="KZN47254.1"/>
    <property type="molecule type" value="Genomic_DNA"/>
</dbReference>
<dbReference type="Proteomes" id="UP000076587">
    <property type="component" value="Unassembled WGS sequence"/>
</dbReference>
<protein>
    <submittedName>
        <fullName evidence="1">Uncharacterized protein</fullName>
    </submittedName>
</protein>
<name>A0A167C593_9GAMM</name>